<dbReference type="AlphaFoldDB" id="A0A1J3DKD1"/>
<dbReference type="PROSITE" id="PS50144">
    <property type="entry name" value="MATH"/>
    <property type="match status" value="1"/>
</dbReference>
<accession>A0A1J3DKD1</accession>
<reference evidence="5" key="1">
    <citation type="submission" date="2016-07" db="EMBL/GenBank/DDBJ databases">
        <title>De novo transcriptome assembly of four accessions of the metal hyperaccumulator plant Noccaea caerulescens.</title>
        <authorList>
            <person name="Blande D."/>
            <person name="Halimaa P."/>
            <person name="Tervahauta A.I."/>
            <person name="Aarts M.G."/>
            <person name="Karenlampi S.O."/>
        </authorList>
    </citation>
    <scope>NUCLEOTIDE SEQUENCE</scope>
</reference>
<dbReference type="EMBL" id="GEVI01011919">
    <property type="protein sequence ID" value="JAU20401.1"/>
    <property type="molecule type" value="Transcribed_RNA"/>
</dbReference>
<protein>
    <submittedName>
        <fullName evidence="5">MATH domain and coiled-coil domain-containing protein</fullName>
    </submittedName>
</protein>
<feature type="coiled-coil region" evidence="2">
    <location>
        <begin position="250"/>
        <end position="301"/>
    </location>
</feature>
<evidence type="ECO:0000256" key="1">
    <source>
        <dbReference type="ARBA" id="ARBA00023054"/>
    </source>
</evidence>
<proteinExistence type="predicted"/>
<dbReference type="Gene3D" id="2.60.210.10">
    <property type="entry name" value="Apoptosis, Tumor Necrosis Factor Receptor Associated Protein 2, Chain A"/>
    <property type="match status" value="1"/>
</dbReference>
<dbReference type="InterPro" id="IPR008974">
    <property type="entry name" value="TRAF-like"/>
</dbReference>
<organism evidence="5">
    <name type="scientific">Noccaea caerulescens</name>
    <name type="common">Alpine penny-cress</name>
    <name type="synonym">Thlaspi caerulescens</name>
    <dbReference type="NCBI Taxonomy" id="107243"/>
    <lineage>
        <taxon>Eukaryota</taxon>
        <taxon>Viridiplantae</taxon>
        <taxon>Streptophyta</taxon>
        <taxon>Embryophyta</taxon>
        <taxon>Tracheophyta</taxon>
        <taxon>Spermatophyta</taxon>
        <taxon>Magnoliopsida</taxon>
        <taxon>eudicotyledons</taxon>
        <taxon>Gunneridae</taxon>
        <taxon>Pentapetalae</taxon>
        <taxon>rosids</taxon>
        <taxon>malvids</taxon>
        <taxon>Brassicales</taxon>
        <taxon>Brassicaceae</taxon>
        <taxon>Coluteocarpeae</taxon>
        <taxon>Noccaea</taxon>
    </lineage>
</organism>
<dbReference type="CDD" id="cd00121">
    <property type="entry name" value="MATH"/>
    <property type="match status" value="1"/>
</dbReference>
<dbReference type="Pfam" id="PF22486">
    <property type="entry name" value="MATH_2"/>
    <property type="match status" value="1"/>
</dbReference>
<evidence type="ECO:0000256" key="2">
    <source>
        <dbReference type="SAM" id="Coils"/>
    </source>
</evidence>
<dbReference type="SMART" id="SM00061">
    <property type="entry name" value="MATH"/>
    <property type="match status" value="1"/>
</dbReference>
<evidence type="ECO:0000259" key="4">
    <source>
        <dbReference type="PROSITE" id="PS50144"/>
    </source>
</evidence>
<name>A0A1J3DKD1_NOCCA</name>
<evidence type="ECO:0000313" key="5">
    <source>
        <dbReference type="EMBL" id="JAU20401.1"/>
    </source>
</evidence>
<dbReference type="InterPro" id="IPR050804">
    <property type="entry name" value="MCC"/>
</dbReference>
<sequence length="323" mass="36844">MGNEADNKFTWVIKNFSSSDSDHIYSNQFVIGDCKWRLLAYPKGDKKDRSCLALYLVVADSKTLPLGWRRHTKFYITIVNQLSENLSRLKKAQHWFDEKSHALGYSAMLPLTELHDKDGGFMVNGQVKIVAEIDILEVVGKSVESEDSNQQQPVKKMKREDGNDLLNETPPPVKESIDVNGFQVFPSQAELASRVFRKYPEIAIDLRAKNEPLRTACMYVLLSLIEILCKSMGELSEDNMVEAEDALRYLKHSGIKVDCLEQKLDEVKEKKKEEINCEIRIQELAEELEVFKQKCSDIEAQMEIEKTKVLTNRAPALTLDEAA</sequence>
<dbReference type="PANTHER" id="PTHR46236:SF11">
    <property type="entry name" value="TRAF-LIKE SUPERFAMILY PROTEIN"/>
    <property type="match status" value="1"/>
</dbReference>
<dbReference type="InterPro" id="IPR002083">
    <property type="entry name" value="MATH/TRAF_dom"/>
</dbReference>
<feature type="region of interest" description="Disordered" evidence="3">
    <location>
        <begin position="144"/>
        <end position="163"/>
    </location>
</feature>
<dbReference type="SUPFAM" id="SSF49599">
    <property type="entry name" value="TRAF domain-like"/>
    <property type="match status" value="1"/>
</dbReference>
<keyword evidence="1 2" id="KW-0175">Coiled coil</keyword>
<dbReference type="PANTHER" id="PTHR46236">
    <property type="entry name" value="TRAF-LIKE SUPERFAMILY PROTEIN"/>
    <property type="match status" value="1"/>
</dbReference>
<feature type="domain" description="MATH" evidence="4">
    <location>
        <begin position="6"/>
        <end position="133"/>
    </location>
</feature>
<evidence type="ECO:0000256" key="3">
    <source>
        <dbReference type="SAM" id="MobiDB-lite"/>
    </source>
</evidence>
<gene>
    <name evidence="5" type="ORF">GA_TR10352_c0_g1_i1_g.33962</name>
</gene>